<proteinExistence type="inferred from homology"/>
<feature type="region of interest" description="C3H" evidence="12">
    <location>
        <begin position="125"/>
        <end position="157"/>
    </location>
</feature>
<dbReference type="GO" id="GO:0003723">
    <property type="term" value="F:RNA binding"/>
    <property type="evidence" value="ECO:0007669"/>
    <property type="project" value="InterPro"/>
</dbReference>
<feature type="domain" description="Upf1" evidence="15">
    <location>
        <begin position="117"/>
        <end position="274"/>
    </location>
</feature>
<dbReference type="InterPro" id="IPR027417">
    <property type="entry name" value="P-loop_NTPase"/>
</dbReference>
<evidence type="ECO:0000256" key="12">
    <source>
        <dbReference type="PROSITE-ProRule" id="PRU01341"/>
    </source>
</evidence>
<dbReference type="InterPro" id="IPR040812">
    <property type="entry name" value="UPF1_1B_dom"/>
</dbReference>
<dbReference type="EMBL" id="JAEHOE010000002">
    <property type="protein sequence ID" value="KAG2500964.1"/>
    <property type="molecule type" value="Genomic_DNA"/>
</dbReference>
<dbReference type="Pfam" id="PF13086">
    <property type="entry name" value="AAA_11"/>
    <property type="match status" value="2"/>
</dbReference>
<dbReference type="InterPro" id="IPR041677">
    <property type="entry name" value="DNA2/NAM7_AAA_11"/>
</dbReference>
<comment type="subcellular location">
    <subcellularLocation>
        <location evidence="1">Cytoplasm</location>
    </subcellularLocation>
</comment>
<dbReference type="PANTHER" id="PTHR10887">
    <property type="entry name" value="DNA2/NAM7 HELICASE FAMILY"/>
    <property type="match status" value="1"/>
</dbReference>
<keyword evidence="4 12" id="KW-0479">Metal-binding</keyword>
<dbReference type="InterPro" id="IPR014001">
    <property type="entry name" value="Helicase_ATP-bd"/>
</dbReference>
<evidence type="ECO:0000256" key="7">
    <source>
        <dbReference type="ARBA" id="ARBA00022801"/>
    </source>
</evidence>
<keyword evidence="6 12" id="KW-0863">Zinc-finger</keyword>
<keyword evidence="8" id="KW-0347">Helicase</keyword>
<dbReference type="CDD" id="cd18039">
    <property type="entry name" value="DEXXQc_UPF1"/>
    <property type="match status" value="1"/>
</dbReference>
<dbReference type="InterPro" id="IPR041679">
    <property type="entry name" value="DNA2/NAM7-like_C"/>
</dbReference>
<keyword evidence="9 12" id="KW-0862">Zinc</keyword>
<comment type="similarity">
    <text evidence="2">Belongs to the DNA2/NAM7 helicase family.</text>
</comment>
<evidence type="ECO:0000313" key="16">
    <source>
        <dbReference type="EMBL" id="KAG2500964.1"/>
    </source>
</evidence>
<keyword evidence="17" id="KW-1185">Reference proteome</keyword>
<gene>
    <name evidence="16" type="ORF">HYH03_000786</name>
</gene>
<dbReference type="Gene3D" id="6.10.140.1240">
    <property type="match status" value="1"/>
</dbReference>
<dbReference type="Gene3D" id="2.40.30.230">
    <property type="match status" value="1"/>
</dbReference>
<dbReference type="Proteomes" id="UP000612055">
    <property type="component" value="Unassembled WGS sequence"/>
</dbReference>
<evidence type="ECO:0000259" key="15">
    <source>
        <dbReference type="PROSITE" id="PS51997"/>
    </source>
</evidence>
<dbReference type="GO" id="GO:0008270">
    <property type="term" value="F:zinc ion binding"/>
    <property type="evidence" value="ECO:0007669"/>
    <property type="project" value="UniProtKB-UniRule"/>
</dbReference>
<dbReference type="GO" id="GO:0000184">
    <property type="term" value="P:nuclear-transcribed mRNA catabolic process, nonsense-mediated decay"/>
    <property type="evidence" value="ECO:0007669"/>
    <property type="project" value="InterPro"/>
</dbReference>
<feature type="compositionally biased region" description="Gly residues" evidence="13">
    <location>
        <begin position="958"/>
        <end position="969"/>
    </location>
</feature>
<evidence type="ECO:0000256" key="1">
    <source>
        <dbReference type="ARBA" id="ARBA00004496"/>
    </source>
</evidence>
<reference evidence="16" key="1">
    <citation type="journal article" date="2020" name="bioRxiv">
        <title>Comparative genomics of Chlamydomonas.</title>
        <authorList>
            <person name="Craig R.J."/>
            <person name="Hasan A.R."/>
            <person name="Ness R.W."/>
            <person name="Keightley P.D."/>
        </authorList>
    </citation>
    <scope>NUCLEOTIDE SEQUENCE</scope>
    <source>
        <strain evidence="16">CCAP 11/70</strain>
    </source>
</reference>
<accession>A0A836C6I4</accession>
<dbReference type="GO" id="GO:0003678">
    <property type="term" value="F:DNA helicase activity"/>
    <property type="evidence" value="ECO:0007669"/>
    <property type="project" value="UniProtKB-EC"/>
</dbReference>
<feature type="region of interest" description="C4" evidence="12">
    <location>
        <begin position="185"/>
        <end position="215"/>
    </location>
</feature>
<dbReference type="Gene3D" id="3.40.50.300">
    <property type="entry name" value="P-loop containing nucleotide triphosphate hydrolases"/>
    <property type="match status" value="2"/>
</dbReference>
<name>A0A836C6I4_9CHLO</name>
<dbReference type="Pfam" id="PF13087">
    <property type="entry name" value="AAA_12"/>
    <property type="match status" value="1"/>
</dbReference>
<evidence type="ECO:0000256" key="10">
    <source>
        <dbReference type="ARBA" id="ARBA00022840"/>
    </source>
</evidence>
<dbReference type="GO" id="GO:0005737">
    <property type="term" value="C:cytoplasm"/>
    <property type="evidence" value="ECO:0007669"/>
    <property type="project" value="UniProtKB-SubCell"/>
</dbReference>
<dbReference type="CDD" id="cd18808">
    <property type="entry name" value="SF1_C_Upf1"/>
    <property type="match status" value="1"/>
</dbReference>
<comment type="catalytic activity">
    <reaction evidence="11">
        <text>ATP + H2O = ADP + phosphate + H(+)</text>
        <dbReference type="Rhea" id="RHEA:13065"/>
        <dbReference type="ChEBI" id="CHEBI:15377"/>
        <dbReference type="ChEBI" id="CHEBI:15378"/>
        <dbReference type="ChEBI" id="CHEBI:30616"/>
        <dbReference type="ChEBI" id="CHEBI:43474"/>
        <dbReference type="ChEBI" id="CHEBI:456216"/>
        <dbReference type="EC" id="3.6.4.12"/>
    </reaction>
    <physiologicalReaction direction="left-to-right" evidence="11">
        <dbReference type="Rhea" id="RHEA:13066"/>
    </physiologicalReaction>
</comment>
<dbReference type="GO" id="GO:0005524">
    <property type="term" value="F:ATP binding"/>
    <property type="evidence" value="ECO:0007669"/>
    <property type="project" value="UniProtKB-KW"/>
</dbReference>
<evidence type="ECO:0000256" key="11">
    <source>
        <dbReference type="ARBA" id="ARBA00048432"/>
    </source>
</evidence>
<evidence type="ECO:0000256" key="6">
    <source>
        <dbReference type="ARBA" id="ARBA00022771"/>
    </source>
</evidence>
<dbReference type="Pfam" id="PF18141">
    <property type="entry name" value="UPF1_1B_dom"/>
    <property type="match status" value="1"/>
</dbReference>
<dbReference type="Pfam" id="PF09416">
    <property type="entry name" value="UPF1_Zn_bind"/>
    <property type="match status" value="1"/>
</dbReference>
<evidence type="ECO:0000256" key="4">
    <source>
        <dbReference type="ARBA" id="ARBA00022723"/>
    </source>
</evidence>
<dbReference type="CDD" id="cd21407">
    <property type="entry name" value="1B_UPF1-like"/>
    <property type="match status" value="1"/>
</dbReference>
<keyword evidence="10" id="KW-0067">ATP-binding</keyword>
<dbReference type="PROSITE" id="PS51997">
    <property type="entry name" value="UPF1_CH_RICH"/>
    <property type="match status" value="1"/>
</dbReference>
<feature type="region of interest" description="CC/SHH/C" evidence="12">
    <location>
        <begin position="139"/>
        <end position="167"/>
    </location>
</feature>
<dbReference type="FunFam" id="3.40.50.300:FF:000097">
    <property type="entry name" value="Regulator of nonsense transcripts 1"/>
    <property type="match status" value="1"/>
</dbReference>
<evidence type="ECO:0000259" key="14">
    <source>
        <dbReference type="PROSITE" id="PS51192"/>
    </source>
</evidence>
<dbReference type="InterPro" id="IPR047187">
    <property type="entry name" value="SF1_C_Upf1"/>
</dbReference>
<dbReference type="AlphaFoldDB" id="A0A836C6I4"/>
<dbReference type="InterPro" id="IPR045055">
    <property type="entry name" value="DNA2/NAM7-like"/>
</dbReference>
<dbReference type="CDD" id="cd21400">
    <property type="entry name" value="ZBD_UPF1-like"/>
    <property type="match status" value="1"/>
</dbReference>
<dbReference type="GO" id="GO:0016787">
    <property type="term" value="F:hydrolase activity"/>
    <property type="evidence" value="ECO:0007669"/>
    <property type="project" value="UniProtKB-KW"/>
</dbReference>
<evidence type="ECO:0000256" key="3">
    <source>
        <dbReference type="ARBA" id="ARBA00022490"/>
    </source>
</evidence>
<comment type="caution">
    <text evidence="16">The sequence shown here is derived from an EMBL/GenBank/DDBJ whole genome shotgun (WGS) entry which is preliminary data.</text>
</comment>
<evidence type="ECO:0000256" key="2">
    <source>
        <dbReference type="ARBA" id="ARBA00007913"/>
    </source>
</evidence>
<evidence type="ECO:0000256" key="9">
    <source>
        <dbReference type="ARBA" id="ARBA00022833"/>
    </source>
</evidence>
<evidence type="ECO:0000256" key="13">
    <source>
        <dbReference type="SAM" id="MobiDB-lite"/>
    </source>
</evidence>
<sequence>MTQPYNTQTSQALGFGFGYDDGGAAGGLTFQDYGATQDGHAATLAFSDFTQGVSQALHWGAPAGLNAAAQRLAAQQAAASAAFDTQLGGLASDFQQQLQFQGAFDEAEEEAAAAAEPEQPPEWACAYCGIHNPSCVVRCLGTGKWFCNGRVHGPGSCIIMHLVKSKCKEVQLHRDSPLGDTVLECYASGSRNLFVLGFVPVKSENTVVLLARDTPTNHPTIRDLNLDLTQWQPIVEDRGLVPWLVKQPGEAEVVRARHLTLAQVNKLEELWKTKPGAGVEELEAGGPGGGEEGSAQPVALKYEDSAQYQSVFEPLVKMEADYDKSIKDSQSRDDISLRWEWGLNAKRVVYFYFPRDDNELKLMQGDELKLRHKNAGNRGPWEALGHVLTYQQSEEVCLELFTNEVPEDCTVGFSVDFVWRGTSFDRMRSALNTFRKYSASISGYLYHLILGHPVEPVTLKIPLPKAGLAVPSLPELNHSQLHAVKSVLQQPLSLIQGPPGTGKTVTSAAIVYHLAHSGTGQVLVAAPSNVAVDQLAHKMDQTGLKVVRLCAKTREAVASPVEHLTLHYQVTHMALPEGERLRKLLALRGAQGGLSAADEKELKSLRRRLEMEVLENADVVCSTCVGAGDPRLSNFRFQHVLIDESTQAAEPECLIPMVLGAKQVILVGDHCQLGPVIMCKKAAEAGLCQSLFERLRLLGVKPTRLQVQYRMHPCLSEFPSNTFYEGTLQNGTGMAQRRLGVDFPWPNPDKPMMFWAQLGAEEISASGTSYLNRTEAAAVEKVVTRFLQNGMTPSQIGVITPYEGQRAHVVSVMVRNGTVRQDLYKEIEVSSVDAFQGREKDIIVLSCVRSNETSSIGFLSDPRRLNVALTRARYGLVVLGNPRVLSRQPLWNTLLSYFKESGCLVEGPLTNLKASLVQLHKPKRVFDRGSFGVGALTTNRYQPPDKVGDPLPAKTLGPGPGGPRDGPGGAQLSFAAVPPTSGGAGSAPAAAAATAAGASPGAAGGGMRYSARAGAGAAAGRGAGGAAGASSSSLAAAAAAPRGVGASQTFMPFALPTYSIPSAANGRPKGPGRSDAPATQDLSDLTLPVYTQPAGVAGGTTQTQGLTGPTQGLGASQLPGGAAAAAAAAGVGGLPYGFTADFSQTSYGLGAGAADVDFNSQMDSFLLSQGFNETQFLDAATGEFYGGFGGAATQDR</sequence>
<dbReference type="InterPro" id="IPR018999">
    <property type="entry name" value="UPF1_CH/ZBD"/>
</dbReference>
<feature type="domain" description="Helicase ATP-binding" evidence="14">
    <location>
        <begin position="484"/>
        <end position="616"/>
    </location>
</feature>
<organism evidence="16 17">
    <name type="scientific">Edaphochlamys debaryana</name>
    <dbReference type="NCBI Taxonomy" id="47281"/>
    <lineage>
        <taxon>Eukaryota</taxon>
        <taxon>Viridiplantae</taxon>
        <taxon>Chlorophyta</taxon>
        <taxon>core chlorophytes</taxon>
        <taxon>Chlorophyceae</taxon>
        <taxon>CS clade</taxon>
        <taxon>Chlamydomonadales</taxon>
        <taxon>Chlamydomonadales incertae sedis</taxon>
        <taxon>Edaphochlamys</taxon>
    </lineage>
</organism>
<dbReference type="SUPFAM" id="SSF52540">
    <property type="entry name" value="P-loop containing nucleoside triphosphate hydrolases"/>
    <property type="match status" value="1"/>
</dbReference>
<keyword evidence="5" id="KW-0547">Nucleotide-binding</keyword>
<dbReference type="PROSITE" id="PS51192">
    <property type="entry name" value="HELICASE_ATP_BIND_1"/>
    <property type="match status" value="1"/>
</dbReference>
<feature type="region of interest" description="Disordered" evidence="13">
    <location>
        <begin position="937"/>
        <end position="987"/>
    </location>
</feature>
<evidence type="ECO:0000313" key="17">
    <source>
        <dbReference type="Proteomes" id="UP000612055"/>
    </source>
</evidence>
<evidence type="ECO:0000256" key="5">
    <source>
        <dbReference type="ARBA" id="ARBA00022741"/>
    </source>
</evidence>
<dbReference type="PANTHER" id="PTHR10887:SF364">
    <property type="entry name" value="REGULATOR OF NONSENSE TRANSCRIPTS 1"/>
    <property type="match status" value="1"/>
</dbReference>
<evidence type="ECO:0000256" key="8">
    <source>
        <dbReference type="ARBA" id="ARBA00022806"/>
    </source>
</evidence>
<keyword evidence="3" id="KW-0963">Cytoplasm</keyword>
<protein>
    <submittedName>
        <fullName evidence="16">Uncharacterized protein</fullName>
    </submittedName>
</protein>
<dbReference type="OrthoDB" id="6513042at2759"/>
<feature type="compositionally biased region" description="Low complexity" evidence="13">
    <location>
        <begin position="975"/>
        <end position="987"/>
    </location>
</feature>
<dbReference type="GO" id="GO:0003724">
    <property type="term" value="F:RNA helicase activity"/>
    <property type="evidence" value="ECO:0007669"/>
    <property type="project" value="InterPro"/>
</dbReference>
<keyword evidence="7" id="KW-0378">Hydrolase</keyword>